<dbReference type="PANTHER" id="PTHR11365">
    <property type="entry name" value="5-OXOPROLINASE RELATED"/>
    <property type="match status" value="1"/>
</dbReference>
<dbReference type="GO" id="GO:0006749">
    <property type="term" value="P:glutathione metabolic process"/>
    <property type="evidence" value="ECO:0007669"/>
    <property type="project" value="TreeGrafter"/>
</dbReference>
<reference evidence="2" key="1">
    <citation type="submission" date="2023-07" db="EMBL/GenBank/DDBJ databases">
        <title>Sorghum-associated microbial communities from plants grown in Nebraska, USA.</title>
        <authorList>
            <person name="Schachtman D."/>
        </authorList>
    </citation>
    <scope>NUCLEOTIDE SEQUENCE</scope>
    <source>
        <strain evidence="2">DS3315</strain>
    </source>
</reference>
<dbReference type="GO" id="GO:0047423">
    <property type="term" value="F:N-methylhydantoinase (ATP-hydrolyzing) activity"/>
    <property type="evidence" value="ECO:0007669"/>
    <property type="project" value="UniProtKB-EC"/>
</dbReference>
<dbReference type="GO" id="GO:0005829">
    <property type="term" value="C:cytosol"/>
    <property type="evidence" value="ECO:0007669"/>
    <property type="project" value="TreeGrafter"/>
</dbReference>
<sequence>MSATGRQALRQQLVWSRLLAVVEEQAQALIRTAFGTPTREAGDLSAGVFLPDGRMVAQAVTGTPGHVNSMADSVLHFLRAFPADTMRDGDVFVTNDPWKGTGHLFDVVMVTPVFHGGKLVALFASTVHVVDIGGVNAGPDALEIFHEGLFLPPLRFVSEGVFEEAVLDIVRANVREPGQVEGDFHALVACNAVGAARLQRLLREFGLADLEAQGDYIIERSRLAMREALREWPKGTWRNQMTVDGYDTPVELHAAVTISDGGILVDFEGTSRAIARGINVPKAYTDAYTSFGIRCLVGADVPNNAGSLAPIRVVAPEGSIVHALPPAAVAARAAIGQMLPDLVFGALRQARPDRVPAEGASSLWNIRLSGGQPIEGGPNEALRRARRFNIVSFSTGGTGARPGKDGLSATAYPSGVRNVSLEILETQAPLLFRRKEYRPGSGGAGASRGGLGQVIEIENADGDPMVLSATWDRVRFPARGALGGGDGAPGAARLKHSGTALRGKGRQVIPAGEVLVVETPGGAGLGDLARRDPALAARDLKAGLVGAAAPAPLVESTGTAA</sequence>
<dbReference type="PANTHER" id="PTHR11365:SF23">
    <property type="entry name" value="HYPOTHETICAL 5-OXOPROLINASE (EUROFUNG)-RELATED"/>
    <property type="match status" value="1"/>
</dbReference>
<accession>A0AAW8EJF1</accession>
<organism evidence="2 3">
    <name type="scientific">Variovorax paradoxus</name>
    <dbReference type="NCBI Taxonomy" id="34073"/>
    <lineage>
        <taxon>Bacteria</taxon>
        <taxon>Pseudomonadati</taxon>
        <taxon>Pseudomonadota</taxon>
        <taxon>Betaproteobacteria</taxon>
        <taxon>Burkholderiales</taxon>
        <taxon>Comamonadaceae</taxon>
        <taxon>Variovorax</taxon>
    </lineage>
</organism>
<keyword evidence="2" id="KW-0378">Hydrolase</keyword>
<evidence type="ECO:0000313" key="3">
    <source>
        <dbReference type="Proteomes" id="UP001224845"/>
    </source>
</evidence>
<dbReference type="EC" id="3.5.2.14" evidence="2"/>
<name>A0AAW8EJF1_VARPD</name>
<dbReference type="InterPro" id="IPR003692">
    <property type="entry name" value="Hydantoinase_B"/>
</dbReference>
<dbReference type="InterPro" id="IPR045079">
    <property type="entry name" value="Oxoprolinase-like"/>
</dbReference>
<proteinExistence type="predicted"/>
<gene>
    <name evidence="2" type="ORF">J2W39_003369</name>
</gene>
<dbReference type="EMBL" id="JAUSRV010000008">
    <property type="protein sequence ID" value="MDP9972127.1"/>
    <property type="molecule type" value="Genomic_DNA"/>
</dbReference>
<dbReference type="GO" id="GO:0017168">
    <property type="term" value="F:5-oxoprolinase (ATP-hydrolyzing) activity"/>
    <property type="evidence" value="ECO:0007669"/>
    <property type="project" value="TreeGrafter"/>
</dbReference>
<dbReference type="Pfam" id="PF02538">
    <property type="entry name" value="Hydantoinase_B"/>
    <property type="match status" value="1"/>
</dbReference>
<evidence type="ECO:0000313" key="2">
    <source>
        <dbReference type="EMBL" id="MDP9972127.1"/>
    </source>
</evidence>
<dbReference type="RefSeq" id="WP_307594717.1">
    <property type="nucleotide sequence ID" value="NZ_JAUSRV010000008.1"/>
</dbReference>
<dbReference type="Proteomes" id="UP001224845">
    <property type="component" value="Unassembled WGS sequence"/>
</dbReference>
<protein>
    <submittedName>
        <fullName evidence="2">N-methylhydantoinase B</fullName>
        <ecNumber evidence="2">3.5.2.14</ecNumber>
    </submittedName>
</protein>
<feature type="domain" description="Hydantoinase B/oxoprolinase" evidence="1">
    <location>
        <begin position="11"/>
        <end position="527"/>
    </location>
</feature>
<dbReference type="AlphaFoldDB" id="A0AAW8EJF1"/>
<comment type="caution">
    <text evidence="2">The sequence shown here is derived from an EMBL/GenBank/DDBJ whole genome shotgun (WGS) entry which is preliminary data.</text>
</comment>
<evidence type="ECO:0000259" key="1">
    <source>
        <dbReference type="Pfam" id="PF02538"/>
    </source>
</evidence>